<dbReference type="EMBL" id="FWYB01000008">
    <property type="protein sequence ID" value="SMD01282.1"/>
    <property type="molecule type" value="Genomic_DNA"/>
</dbReference>
<dbReference type="AlphaFoldDB" id="A0A1W2DW31"/>
<accession>A0A1W2DW31</accession>
<evidence type="ECO:0000313" key="4">
    <source>
        <dbReference type="Proteomes" id="UP000192678"/>
    </source>
</evidence>
<keyword evidence="2" id="KW-0732">Signal</keyword>
<proteinExistence type="predicted"/>
<dbReference type="STRING" id="475255.SAMN04488101_108159"/>
<feature type="region of interest" description="Disordered" evidence="1">
    <location>
        <begin position="80"/>
        <end position="100"/>
    </location>
</feature>
<protein>
    <submittedName>
        <fullName evidence="3">Uncharacterized protein</fullName>
    </submittedName>
</protein>
<sequence>MKNLRLALAALVIAAGSFTFFAFTKANGEAKKAPKTYWVVGMSGPNYIVSDNPDDAGPCIGESDPCEIFTSETPHPITYQLTPAQMSSPNTRIDSRQNLP</sequence>
<evidence type="ECO:0000313" key="3">
    <source>
        <dbReference type="EMBL" id="SMD01282.1"/>
    </source>
</evidence>
<dbReference type="RefSeq" id="WP_084290254.1">
    <property type="nucleotide sequence ID" value="NZ_FWYB01000008.1"/>
</dbReference>
<name>A0A1W2DW31_9SPHI</name>
<feature type="signal peptide" evidence="2">
    <location>
        <begin position="1"/>
        <end position="22"/>
    </location>
</feature>
<evidence type="ECO:0000256" key="1">
    <source>
        <dbReference type="SAM" id="MobiDB-lite"/>
    </source>
</evidence>
<feature type="chain" id="PRO_5011963958" evidence="2">
    <location>
        <begin position="23"/>
        <end position="100"/>
    </location>
</feature>
<dbReference type="Proteomes" id="UP000192678">
    <property type="component" value="Unassembled WGS sequence"/>
</dbReference>
<organism evidence="3 4">
    <name type="scientific">Pedobacter nyackensis</name>
    <dbReference type="NCBI Taxonomy" id="475255"/>
    <lineage>
        <taxon>Bacteria</taxon>
        <taxon>Pseudomonadati</taxon>
        <taxon>Bacteroidota</taxon>
        <taxon>Sphingobacteriia</taxon>
        <taxon>Sphingobacteriales</taxon>
        <taxon>Sphingobacteriaceae</taxon>
        <taxon>Pedobacter</taxon>
    </lineage>
</organism>
<reference evidence="3 4" key="1">
    <citation type="submission" date="2017-04" db="EMBL/GenBank/DDBJ databases">
        <authorList>
            <person name="Afonso C.L."/>
            <person name="Miller P.J."/>
            <person name="Scott M.A."/>
            <person name="Spackman E."/>
            <person name="Goraichik I."/>
            <person name="Dimitrov K.M."/>
            <person name="Suarez D.L."/>
            <person name="Swayne D.E."/>
        </authorList>
    </citation>
    <scope>NUCLEOTIDE SEQUENCE [LARGE SCALE GENOMIC DNA]</scope>
    <source>
        <strain evidence="3 4">DSM 19625</strain>
    </source>
</reference>
<keyword evidence="4" id="KW-1185">Reference proteome</keyword>
<evidence type="ECO:0000256" key="2">
    <source>
        <dbReference type="SAM" id="SignalP"/>
    </source>
</evidence>
<gene>
    <name evidence="3" type="ORF">SAMN04488101_108159</name>
</gene>